<name>A0ABV7B185_9GAMM</name>
<accession>A0ABV7B185</accession>
<keyword evidence="2" id="KW-0472">Membrane</keyword>
<proteinExistence type="predicted"/>
<keyword evidence="2" id="KW-1133">Transmembrane helix</keyword>
<evidence type="ECO:0000256" key="1">
    <source>
        <dbReference type="SAM" id="MobiDB-lite"/>
    </source>
</evidence>
<dbReference type="RefSeq" id="WP_377816757.1">
    <property type="nucleotide sequence ID" value="NZ_JBHRSJ010000035.1"/>
</dbReference>
<protein>
    <submittedName>
        <fullName evidence="3">MFS transporter</fullName>
    </submittedName>
</protein>
<evidence type="ECO:0000256" key="2">
    <source>
        <dbReference type="SAM" id="Phobius"/>
    </source>
</evidence>
<evidence type="ECO:0000313" key="4">
    <source>
        <dbReference type="Proteomes" id="UP001595457"/>
    </source>
</evidence>
<evidence type="ECO:0000313" key="3">
    <source>
        <dbReference type="EMBL" id="MFC2974517.1"/>
    </source>
</evidence>
<sequence length="153" mass="17438">MIENEYLLAWAIYAVAALGCLLVWFRMTGWMWRWVREPLRVVMGVLLLTPTLVDQARDLYAPALAITALDLLFHAGSSAWRSVSDLVLYSLSALCFYLVLAVLRWLVQRWLQAGREEQAPAADEEPTLRELMARQPAGTGDRQGPRLRIEPRI</sequence>
<organism evidence="3 4">
    <name type="scientific">Azotobacter bryophylli</name>
    <dbReference type="NCBI Taxonomy" id="1986537"/>
    <lineage>
        <taxon>Bacteria</taxon>
        <taxon>Pseudomonadati</taxon>
        <taxon>Pseudomonadota</taxon>
        <taxon>Gammaproteobacteria</taxon>
        <taxon>Pseudomonadales</taxon>
        <taxon>Pseudomonadaceae</taxon>
        <taxon>Azotobacter</taxon>
    </lineage>
</organism>
<feature type="compositionally biased region" description="Basic and acidic residues" evidence="1">
    <location>
        <begin position="143"/>
        <end position="153"/>
    </location>
</feature>
<dbReference type="Proteomes" id="UP001595457">
    <property type="component" value="Unassembled WGS sequence"/>
</dbReference>
<keyword evidence="2" id="KW-0812">Transmembrane</keyword>
<feature type="transmembrane region" description="Helical" evidence="2">
    <location>
        <begin position="6"/>
        <end position="25"/>
    </location>
</feature>
<reference evidence="4" key="1">
    <citation type="journal article" date="2019" name="Int. J. Syst. Evol. Microbiol.">
        <title>The Global Catalogue of Microorganisms (GCM) 10K type strain sequencing project: providing services to taxonomists for standard genome sequencing and annotation.</title>
        <authorList>
            <consortium name="The Broad Institute Genomics Platform"/>
            <consortium name="The Broad Institute Genome Sequencing Center for Infectious Disease"/>
            <person name="Wu L."/>
            <person name="Ma J."/>
        </authorList>
    </citation>
    <scope>NUCLEOTIDE SEQUENCE [LARGE SCALE GENOMIC DNA]</scope>
    <source>
        <strain evidence="4">KCTC 62195</strain>
    </source>
</reference>
<comment type="caution">
    <text evidence="3">The sequence shown here is derived from an EMBL/GenBank/DDBJ whole genome shotgun (WGS) entry which is preliminary data.</text>
</comment>
<keyword evidence="4" id="KW-1185">Reference proteome</keyword>
<dbReference type="EMBL" id="JBHRSJ010000035">
    <property type="protein sequence ID" value="MFC2974517.1"/>
    <property type="molecule type" value="Genomic_DNA"/>
</dbReference>
<gene>
    <name evidence="3" type="ORF">ACFOJE_20175</name>
</gene>
<feature type="transmembrane region" description="Helical" evidence="2">
    <location>
        <begin position="86"/>
        <end position="107"/>
    </location>
</feature>
<feature type="region of interest" description="Disordered" evidence="1">
    <location>
        <begin position="121"/>
        <end position="153"/>
    </location>
</feature>